<evidence type="ECO:0000259" key="6">
    <source>
        <dbReference type="Pfam" id="PF04116"/>
    </source>
</evidence>
<dbReference type="InterPro" id="IPR050307">
    <property type="entry name" value="Sterol_Desaturase_Related"/>
</dbReference>
<gene>
    <name evidence="7" type="ORF">E9232_004319</name>
</gene>
<reference evidence="7 8" key="1">
    <citation type="submission" date="2023-07" db="EMBL/GenBank/DDBJ databases">
        <title>Sorghum-associated microbial communities from plants grown in Nebraska, USA.</title>
        <authorList>
            <person name="Schachtman D."/>
        </authorList>
    </citation>
    <scope>NUCLEOTIDE SEQUENCE [LARGE SCALE GENOMIC DNA]</scope>
    <source>
        <strain evidence="7 8">584</strain>
    </source>
</reference>
<accession>A0ABU1JT36</accession>
<dbReference type="RefSeq" id="WP_309797289.1">
    <property type="nucleotide sequence ID" value="NZ_JAVDPW010000007.1"/>
</dbReference>
<comment type="subcellular location">
    <subcellularLocation>
        <location evidence="1">Membrane</location>
    </subcellularLocation>
</comment>
<protein>
    <submittedName>
        <fullName evidence="7">Sterol desaturase/sphingolipid hydroxylase (Fatty acid hydroxylase superfamily)</fullName>
    </submittedName>
</protein>
<keyword evidence="8" id="KW-1185">Reference proteome</keyword>
<evidence type="ECO:0000256" key="3">
    <source>
        <dbReference type="ARBA" id="ARBA00022989"/>
    </source>
</evidence>
<comment type="caution">
    <text evidence="7">The sequence shown here is derived from an EMBL/GenBank/DDBJ whole genome shotgun (WGS) entry which is preliminary data.</text>
</comment>
<organism evidence="7 8">
    <name type="scientific">Inquilinus ginsengisoli</name>
    <dbReference type="NCBI Taxonomy" id="363840"/>
    <lineage>
        <taxon>Bacteria</taxon>
        <taxon>Pseudomonadati</taxon>
        <taxon>Pseudomonadota</taxon>
        <taxon>Alphaproteobacteria</taxon>
        <taxon>Rhodospirillales</taxon>
        <taxon>Rhodospirillaceae</taxon>
        <taxon>Inquilinus</taxon>
    </lineage>
</organism>
<evidence type="ECO:0000256" key="2">
    <source>
        <dbReference type="ARBA" id="ARBA00022692"/>
    </source>
</evidence>
<dbReference type="EMBL" id="JAVDPW010000007">
    <property type="protein sequence ID" value="MDR6291785.1"/>
    <property type="molecule type" value="Genomic_DNA"/>
</dbReference>
<keyword evidence="3 5" id="KW-1133">Transmembrane helix</keyword>
<evidence type="ECO:0000256" key="5">
    <source>
        <dbReference type="SAM" id="Phobius"/>
    </source>
</evidence>
<evidence type="ECO:0000313" key="7">
    <source>
        <dbReference type="EMBL" id="MDR6291785.1"/>
    </source>
</evidence>
<dbReference type="Pfam" id="PF04116">
    <property type="entry name" value="FA_hydroxylase"/>
    <property type="match status" value="1"/>
</dbReference>
<sequence length="332" mass="37850">MIDDLLHQLGLLQGWIFETAIEPLLYALGLMDYAEDVFDWMWVAMFGGVAVIAAYVICRPLELWRPVEPRADRKAIRTDVTYTLVHRLGLVPLIVFVLLTPAGYAIDRALMFRGILPEAIDQYVPALADWPLLTLAIYLVILDFAEYWRHRLQHRLRWWWALHSLHHDQRQMTLWSDDRNHILDDVLQAVWLGAIALLIGVEPAQFPIIVIVLRLVESLSHANVRLGFGRFGSWLLVSPHFHRVHHALDHADGAASARAHGCNFAVILPVWDVLFGTRRVDPDFPPTGIRAADARWAGLGYIRHQIEGFRRLAKALAPRRRQPGPAITEPGE</sequence>
<feature type="domain" description="Fatty acid hydroxylase" evidence="6">
    <location>
        <begin position="136"/>
        <end position="277"/>
    </location>
</feature>
<feature type="transmembrane region" description="Helical" evidence="5">
    <location>
        <begin position="79"/>
        <end position="106"/>
    </location>
</feature>
<evidence type="ECO:0000256" key="4">
    <source>
        <dbReference type="ARBA" id="ARBA00023136"/>
    </source>
</evidence>
<dbReference type="InterPro" id="IPR006694">
    <property type="entry name" value="Fatty_acid_hydroxylase"/>
</dbReference>
<feature type="transmembrane region" description="Helical" evidence="5">
    <location>
        <begin position="126"/>
        <end position="148"/>
    </location>
</feature>
<evidence type="ECO:0000313" key="8">
    <source>
        <dbReference type="Proteomes" id="UP001262410"/>
    </source>
</evidence>
<keyword evidence="2 5" id="KW-0812">Transmembrane</keyword>
<name>A0ABU1JT36_9PROT</name>
<proteinExistence type="predicted"/>
<dbReference type="PANTHER" id="PTHR11863">
    <property type="entry name" value="STEROL DESATURASE"/>
    <property type="match status" value="1"/>
</dbReference>
<keyword evidence="4 5" id="KW-0472">Membrane</keyword>
<dbReference type="Proteomes" id="UP001262410">
    <property type="component" value="Unassembled WGS sequence"/>
</dbReference>
<evidence type="ECO:0000256" key="1">
    <source>
        <dbReference type="ARBA" id="ARBA00004370"/>
    </source>
</evidence>
<feature type="transmembrane region" description="Helical" evidence="5">
    <location>
        <begin position="40"/>
        <end position="58"/>
    </location>
</feature>